<reference evidence="3" key="2">
    <citation type="submission" date="2022-09" db="EMBL/GenBank/DDBJ databases">
        <title>Biosynthetic gene clusters of Dactylosporangioum fulvum.</title>
        <authorList>
            <person name="Caradec T."/>
        </authorList>
    </citation>
    <scope>NUCLEOTIDE SEQUENCE</scope>
    <source>
        <strain evidence="3">NRRL B-16292</strain>
    </source>
</reference>
<evidence type="ECO:0000256" key="1">
    <source>
        <dbReference type="SAM" id="MobiDB-lite"/>
    </source>
</evidence>
<organism evidence="3 4">
    <name type="scientific">Dactylosporangium fulvum</name>
    <dbReference type="NCBI Taxonomy" id="53359"/>
    <lineage>
        <taxon>Bacteria</taxon>
        <taxon>Bacillati</taxon>
        <taxon>Actinomycetota</taxon>
        <taxon>Actinomycetes</taxon>
        <taxon>Micromonosporales</taxon>
        <taxon>Micromonosporaceae</taxon>
        <taxon>Dactylosporangium</taxon>
    </lineage>
</organism>
<sequence length="44" mass="4574">MAATRRTLAAALLLVAGIAVGAVDPDTGRATNSLDRIGRRWAQP</sequence>
<protein>
    <submittedName>
        <fullName evidence="3">Uncharacterized protein</fullName>
    </submittedName>
</protein>
<evidence type="ECO:0000256" key="2">
    <source>
        <dbReference type="SAM" id="SignalP"/>
    </source>
</evidence>
<dbReference type="Proteomes" id="UP001059617">
    <property type="component" value="Chromosome"/>
</dbReference>
<accession>A0ABY5WAS5</accession>
<keyword evidence="4" id="KW-1185">Reference proteome</keyword>
<proteinExistence type="predicted"/>
<keyword evidence="2" id="KW-0732">Signal</keyword>
<feature type="chain" id="PRO_5045818472" evidence="2">
    <location>
        <begin position="22"/>
        <end position="44"/>
    </location>
</feature>
<dbReference type="RefSeq" id="WP_259865542.1">
    <property type="nucleotide sequence ID" value="NZ_BAAAST010000050.1"/>
</dbReference>
<name>A0ABY5WAS5_9ACTN</name>
<gene>
    <name evidence="3" type="ORF">Dfulv_19975</name>
</gene>
<reference evidence="3" key="1">
    <citation type="submission" date="2021-04" db="EMBL/GenBank/DDBJ databases">
        <authorList>
            <person name="Hartkoorn R.C."/>
            <person name="Beaudoing E."/>
            <person name="Hot D."/>
        </authorList>
    </citation>
    <scope>NUCLEOTIDE SEQUENCE</scope>
    <source>
        <strain evidence="3">NRRL B-16292</strain>
    </source>
</reference>
<feature type="region of interest" description="Disordered" evidence="1">
    <location>
        <begin position="24"/>
        <end position="44"/>
    </location>
</feature>
<evidence type="ECO:0000313" key="3">
    <source>
        <dbReference type="EMBL" id="UWP86391.1"/>
    </source>
</evidence>
<evidence type="ECO:0000313" key="4">
    <source>
        <dbReference type="Proteomes" id="UP001059617"/>
    </source>
</evidence>
<dbReference type="EMBL" id="CP073720">
    <property type="protein sequence ID" value="UWP86391.1"/>
    <property type="molecule type" value="Genomic_DNA"/>
</dbReference>
<feature type="signal peptide" evidence="2">
    <location>
        <begin position="1"/>
        <end position="21"/>
    </location>
</feature>